<name>A8JHN1_CHLRE</name>
<dbReference type="Pfam" id="PF04055">
    <property type="entry name" value="Radical_SAM"/>
    <property type="match status" value="1"/>
</dbReference>
<dbReference type="GeneID" id="5728681"/>
<dbReference type="HOGENOM" id="CLU_050695_0_0_1"/>
<dbReference type="NCBIfam" id="TIGR04167">
    <property type="entry name" value="rSAM_SeCys"/>
    <property type="match status" value="1"/>
</dbReference>
<dbReference type="KEGG" id="cre:CHLRE_12g561450v5"/>
<dbReference type="STRING" id="3055.A8JHN1"/>
<dbReference type="GO" id="GO:0003824">
    <property type="term" value="F:catalytic activity"/>
    <property type="evidence" value="ECO:0007669"/>
    <property type="project" value="InterPro"/>
</dbReference>
<organism evidence="3 4">
    <name type="scientific">Chlamydomonas reinhardtii</name>
    <name type="common">Chlamydomonas smithii</name>
    <dbReference type="NCBI Taxonomy" id="3055"/>
    <lineage>
        <taxon>Eukaryota</taxon>
        <taxon>Viridiplantae</taxon>
        <taxon>Chlorophyta</taxon>
        <taxon>core chlorophytes</taxon>
        <taxon>Chlorophyceae</taxon>
        <taxon>CS clade</taxon>
        <taxon>Chlamydomonadales</taxon>
        <taxon>Chlamydomonadaceae</taxon>
        <taxon>Chlamydomonas</taxon>
    </lineage>
</organism>
<keyword evidence="4" id="KW-1185">Reference proteome</keyword>
<dbReference type="RefSeq" id="XP_001703120.1">
    <property type="nucleotide sequence ID" value="XM_001703068.2"/>
</dbReference>
<protein>
    <submittedName>
        <fullName evidence="3">Uncharacterized protein</fullName>
    </submittedName>
</protein>
<evidence type="ECO:0000259" key="1">
    <source>
        <dbReference type="Pfam" id="PF04055"/>
    </source>
</evidence>
<dbReference type="Proteomes" id="UP000006906">
    <property type="component" value="Chromosome 12"/>
</dbReference>
<dbReference type="SUPFAM" id="SSF102114">
    <property type="entry name" value="Radical SAM enzymes"/>
    <property type="match status" value="1"/>
</dbReference>
<sequence>MRSGALRFDGPTRCVAPARCLRQRGCRLTRVARAPAAASDVQLRTSLIPETLEDMETDTELKEHLAALEASGQQALTREERLKRQRSLDALGAPSFYATCAEHGVAPLKRSAARIFQLNIGLYCNQACSHCHVESSPRRTAEQASRDTVDRCLELLRADRAAPDGGTITALDITGGAPELNTNFRYLVEQAAPLGLEIIDRCNLTVLLEPGQEDLVEFLARHKVRVVASLPCYSEDNVDKQRGRGVFERSIEGLKLLNAAGYGVEGSGLQLDLVYNPGGAFLAPSQSKLQEAYKSELGSAYGIGFNRLLALNNMPIKRFADFLTRKGAMKDYMGLLVNNFNAGAAEYLMCRDTLSVRWDGVVYDCDFNQQLDMAIEDGKTGKQLTIWDISSITDLTSRPIRCDNHCFGCTAGSGSSCQGQ</sequence>
<dbReference type="InterPro" id="IPR007197">
    <property type="entry name" value="rSAM"/>
</dbReference>
<dbReference type="AlphaFoldDB" id="A8JHN1"/>
<evidence type="ECO:0000259" key="2">
    <source>
        <dbReference type="Pfam" id="PF12345"/>
    </source>
</evidence>
<dbReference type="OrthoDB" id="418407at2759"/>
<accession>A8JHN1</accession>
<gene>
    <name evidence="3" type="ORF">CHLRE_12g561450v5</name>
</gene>
<dbReference type="OMA" id="CHVNAGP"/>
<dbReference type="eggNOG" id="ENOG502QWFM">
    <property type="taxonomic scope" value="Eukaryota"/>
</dbReference>
<reference evidence="3 4" key="1">
    <citation type="journal article" date="2007" name="Science">
        <title>The Chlamydomonas genome reveals the evolution of key animal and plant functions.</title>
        <authorList>
            <person name="Merchant S.S."/>
            <person name="Prochnik S.E."/>
            <person name="Vallon O."/>
            <person name="Harris E.H."/>
            <person name="Karpowicz S.J."/>
            <person name="Witman G.B."/>
            <person name="Terry A."/>
            <person name="Salamov A."/>
            <person name="Fritz-Laylin L.K."/>
            <person name="Marechal-Drouard L."/>
            <person name="Marshall W.F."/>
            <person name="Qu L.H."/>
            <person name="Nelson D.R."/>
            <person name="Sanderfoot A.A."/>
            <person name="Spalding M.H."/>
            <person name="Kapitonov V.V."/>
            <person name="Ren Q."/>
            <person name="Ferris P."/>
            <person name="Lindquist E."/>
            <person name="Shapiro H."/>
            <person name="Lucas S.M."/>
            <person name="Grimwood J."/>
            <person name="Schmutz J."/>
            <person name="Cardol P."/>
            <person name="Cerutti H."/>
            <person name="Chanfreau G."/>
            <person name="Chen C.L."/>
            <person name="Cognat V."/>
            <person name="Croft M.T."/>
            <person name="Dent R."/>
            <person name="Dutcher S."/>
            <person name="Fernandez E."/>
            <person name="Fukuzawa H."/>
            <person name="Gonzalez-Ballester D."/>
            <person name="Gonzalez-Halphen D."/>
            <person name="Hallmann A."/>
            <person name="Hanikenne M."/>
            <person name="Hippler M."/>
            <person name="Inwood W."/>
            <person name="Jabbari K."/>
            <person name="Kalanon M."/>
            <person name="Kuras R."/>
            <person name="Lefebvre P.A."/>
            <person name="Lemaire S.D."/>
            <person name="Lobanov A.V."/>
            <person name="Lohr M."/>
            <person name="Manuell A."/>
            <person name="Meier I."/>
            <person name="Mets L."/>
            <person name="Mittag M."/>
            <person name="Mittelmeier T."/>
            <person name="Moroney J.V."/>
            <person name="Moseley J."/>
            <person name="Napoli C."/>
            <person name="Nedelcu A.M."/>
            <person name="Niyogi K."/>
            <person name="Novoselov S.V."/>
            <person name="Paulsen I.T."/>
            <person name="Pazour G."/>
            <person name="Purton S."/>
            <person name="Ral J.P."/>
            <person name="Riano-Pachon D.M."/>
            <person name="Riekhof W."/>
            <person name="Rymarquis L."/>
            <person name="Schroda M."/>
            <person name="Stern D."/>
            <person name="Umen J."/>
            <person name="Willows R."/>
            <person name="Wilson N."/>
            <person name="Zimmer S.L."/>
            <person name="Allmer J."/>
            <person name="Balk J."/>
            <person name="Bisova K."/>
            <person name="Chen C.J."/>
            <person name="Elias M."/>
            <person name="Gendler K."/>
            <person name="Hauser C."/>
            <person name="Lamb M.R."/>
            <person name="Ledford H."/>
            <person name="Long J.C."/>
            <person name="Minagawa J."/>
            <person name="Page M.D."/>
            <person name="Pan J."/>
            <person name="Pootakham W."/>
            <person name="Roje S."/>
            <person name="Rose A."/>
            <person name="Stahlberg E."/>
            <person name="Terauchi A.M."/>
            <person name="Yang P."/>
            <person name="Ball S."/>
            <person name="Bowler C."/>
            <person name="Dieckmann C.L."/>
            <person name="Gladyshev V.N."/>
            <person name="Green P."/>
            <person name="Jorgensen R."/>
            <person name="Mayfield S."/>
            <person name="Mueller-Roeber B."/>
            <person name="Rajamani S."/>
            <person name="Sayre R.T."/>
            <person name="Brokstein P."/>
            <person name="Dubchak I."/>
            <person name="Goodstein D."/>
            <person name="Hornick L."/>
            <person name="Huang Y.W."/>
            <person name="Jhaveri J."/>
            <person name="Luo Y."/>
            <person name="Martinez D."/>
            <person name="Ngau W.C."/>
            <person name="Otillar B."/>
            <person name="Poliakov A."/>
            <person name="Porter A."/>
            <person name="Szajkowski L."/>
            <person name="Werner G."/>
            <person name="Zhou K."/>
            <person name="Grigoriev I.V."/>
            <person name="Rokhsar D.S."/>
            <person name="Grossman A.R."/>
        </authorList>
    </citation>
    <scope>NUCLEOTIDE SEQUENCE [LARGE SCALE GENOMIC DNA]</scope>
    <source>
        <strain evidence="4">CC-503</strain>
    </source>
</reference>
<dbReference type="EMBL" id="CM008973">
    <property type="protein sequence ID" value="PNW75766.1"/>
    <property type="molecule type" value="Genomic_DNA"/>
</dbReference>
<dbReference type="InterPro" id="IPR024521">
    <property type="entry name" value="ArsS-like_C"/>
</dbReference>
<feature type="domain" description="Radical SAM core" evidence="1">
    <location>
        <begin position="119"/>
        <end position="263"/>
    </location>
</feature>
<dbReference type="SFLD" id="SFLDS00029">
    <property type="entry name" value="Radical_SAM"/>
    <property type="match status" value="1"/>
</dbReference>
<dbReference type="InParanoid" id="A8JHN1"/>
<proteinExistence type="predicted"/>
<dbReference type="PaxDb" id="3055-EDO96585"/>
<dbReference type="InterPro" id="IPR026351">
    <property type="entry name" value="rSAM_ArsS-like"/>
</dbReference>
<dbReference type="Gramene" id="PNW75766">
    <property type="protein sequence ID" value="PNW75766"/>
    <property type="gene ID" value="CHLRE_12g561450v5"/>
</dbReference>
<dbReference type="InterPro" id="IPR013785">
    <property type="entry name" value="Aldolase_TIM"/>
</dbReference>
<dbReference type="CDD" id="cd01335">
    <property type="entry name" value="Radical_SAM"/>
    <property type="match status" value="1"/>
</dbReference>
<dbReference type="GO" id="GO:0051536">
    <property type="term" value="F:iron-sulfur cluster binding"/>
    <property type="evidence" value="ECO:0007669"/>
    <property type="project" value="InterPro"/>
</dbReference>
<dbReference type="PANTHER" id="PTHR43728">
    <property type="entry name" value="SLR0304 PROTEIN"/>
    <property type="match status" value="1"/>
</dbReference>
<evidence type="ECO:0000313" key="3">
    <source>
        <dbReference type="EMBL" id="PNW75766.1"/>
    </source>
</evidence>
<evidence type="ECO:0000313" key="4">
    <source>
        <dbReference type="Proteomes" id="UP000006906"/>
    </source>
</evidence>
<dbReference type="InterPro" id="IPR058240">
    <property type="entry name" value="rSAM_sf"/>
</dbReference>
<dbReference type="PANTHER" id="PTHR43728:SF1">
    <property type="entry name" value="FE-S OXIDOREDUCTASE"/>
    <property type="match status" value="1"/>
</dbReference>
<dbReference type="Gene3D" id="3.20.20.70">
    <property type="entry name" value="Aldolase class I"/>
    <property type="match status" value="1"/>
</dbReference>
<feature type="domain" description="Arsenosugar biosynthesis radical SAM protein ArsS-like C-terminal" evidence="2">
    <location>
        <begin position="282"/>
        <end position="419"/>
    </location>
</feature>
<dbReference type="Pfam" id="PF12345">
    <property type="entry name" value="DUF3641"/>
    <property type="match status" value="1"/>
</dbReference>